<feature type="transmembrane region" description="Helical" evidence="1">
    <location>
        <begin position="273"/>
        <end position="292"/>
    </location>
</feature>
<evidence type="ECO:0000256" key="1">
    <source>
        <dbReference type="SAM" id="Phobius"/>
    </source>
</evidence>
<keyword evidence="1" id="KW-0472">Membrane</keyword>
<protein>
    <submittedName>
        <fullName evidence="2">Uncharacterized protein</fullName>
    </submittedName>
</protein>
<evidence type="ECO:0000313" key="2">
    <source>
        <dbReference type="EMBL" id="MBD3927282.1"/>
    </source>
</evidence>
<keyword evidence="1" id="KW-1133">Transmembrane helix</keyword>
<feature type="transmembrane region" description="Helical" evidence="1">
    <location>
        <begin position="247"/>
        <end position="267"/>
    </location>
</feature>
<keyword evidence="3" id="KW-1185">Reference proteome</keyword>
<feature type="transmembrane region" description="Helical" evidence="1">
    <location>
        <begin position="111"/>
        <end position="133"/>
    </location>
</feature>
<reference evidence="2 3" key="1">
    <citation type="submission" date="2020-09" db="EMBL/GenBank/DDBJ databases">
        <title>novel species in genus Nocardioides.</title>
        <authorList>
            <person name="Zhang G."/>
        </authorList>
    </citation>
    <scope>NUCLEOTIDE SEQUENCE [LARGE SCALE GENOMIC DNA]</scope>
    <source>
        <strain evidence="2 3">KCTC 39551</strain>
    </source>
</reference>
<feature type="transmembrane region" description="Helical" evidence="1">
    <location>
        <begin position="85"/>
        <end position="104"/>
    </location>
</feature>
<accession>A0ABR8NGM6</accession>
<evidence type="ECO:0000313" key="3">
    <source>
        <dbReference type="Proteomes" id="UP000618818"/>
    </source>
</evidence>
<organism evidence="2 3">
    <name type="scientific">Nocardioides cavernae</name>
    <dbReference type="NCBI Taxonomy" id="1921566"/>
    <lineage>
        <taxon>Bacteria</taxon>
        <taxon>Bacillati</taxon>
        <taxon>Actinomycetota</taxon>
        <taxon>Actinomycetes</taxon>
        <taxon>Propionibacteriales</taxon>
        <taxon>Nocardioidaceae</taxon>
        <taxon>Nocardioides</taxon>
    </lineage>
</organism>
<name>A0ABR8NGM6_9ACTN</name>
<proteinExistence type="predicted"/>
<feature type="transmembrane region" description="Helical" evidence="1">
    <location>
        <begin position="350"/>
        <end position="372"/>
    </location>
</feature>
<gene>
    <name evidence="2" type="ORF">IEZ26_21855</name>
</gene>
<feature type="transmembrane region" description="Helical" evidence="1">
    <location>
        <begin position="384"/>
        <end position="404"/>
    </location>
</feature>
<feature type="transmembrane region" description="Helical" evidence="1">
    <location>
        <begin position="181"/>
        <end position="202"/>
    </location>
</feature>
<comment type="caution">
    <text evidence="2">The sequence shown here is derived from an EMBL/GenBank/DDBJ whole genome shotgun (WGS) entry which is preliminary data.</text>
</comment>
<dbReference type="Proteomes" id="UP000618818">
    <property type="component" value="Unassembled WGS sequence"/>
</dbReference>
<dbReference type="RefSeq" id="WP_191197140.1">
    <property type="nucleotide sequence ID" value="NZ_JACXYZ010000005.1"/>
</dbReference>
<dbReference type="EMBL" id="JACXYZ010000005">
    <property type="protein sequence ID" value="MBD3927282.1"/>
    <property type="molecule type" value="Genomic_DNA"/>
</dbReference>
<feature type="transmembrane region" description="Helical" evidence="1">
    <location>
        <begin position="37"/>
        <end position="60"/>
    </location>
</feature>
<sequence length="454" mass="47382">MLEVEDGGTAVTATLEPRTSLDAVPRQRTRASDVRRFVGGFYLVMGGINAGIVAADAATYRTFADGSFWPFVTDTWRDVVMAHPAPWLLALAVGEVVLGLLLLHGGTGARVGWAGVIVFHVLLMSFGLGFWLWSVPALLVLVPAARADWPALGVAAPAPAPATTATPPPPLRDGAVTRTTATLVSTCVLATAVVAASLYGLLAETPYRSLPEATVVSARAQDACSIVVAALLVLLVRRPVMSASVRLARLGLLAYLLYSYLIYVTGVPMNRGFLVYVLIVSMSGAALLGGLLGIYERPPVTTASPGLTRTTGWVLVVTAVLFAGLWLSVLVPYALGGSTPDPEGVGGTPYPVFVLDLAVVLPAIAAVGVLLLRGRAVAGALATVAMLKILTLFTALWAGPLLALATDADVHLGPDAAPSLLLLAASGWLTARWLRSFRPVPLHPLHPPPERSTP</sequence>
<keyword evidence="1" id="KW-0812">Transmembrane</keyword>
<feature type="transmembrane region" description="Helical" evidence="1">
    <location>
        <begin position="313"/>
        <end position="335"/>
    </location>
</feature>